<dbReference type="GO" id="GO:0046279">
    <property type="term" value="P:3,4-dihydroxybenzoate biosynthetic process"/>
    <property type="evidence" value="ECO:0007669"/>
    <property type="project" value="UniProtKB-UniRule"/>
</dbReference>
<dbReference type="NCBIfam" id="NF003807">
    <property type="entry name" value="PRK05395.1-4"/>
    <property type="match status" value="1"/>
</dbReference>
<dbReference type="GO" id="GO:0003855">
    <property type="term" value="F:3-dehydroquinate dehydratase activity"/>
    <property type="evidence" value="ECO:0007669"/>
    <property type="project" value="UniProtKB-UniRule"/>
</dbReference>
<reference evidence="7" key="1">
    <citation type="submission" date="2016-09" db="EMBL/GenBank/DDBJ databases">
        <authorList>
            <person name="Jeantristanb JTB J.-T."/>
            <person name="Ricardo R."/>
        </authorList>
    </citation>
    <scope>NUCLEOTIDE SEQUENCE [LARGE SCALE GENOMIC DNA]</scope>
</reference>
<feature type="binding site" evidence="2 4">
    <location>
        <position position="138"/>
    </location>
    <ligand>
        <name>substrate</name>
    </ligand>
</feature>
<dbReference type="Pfam" id="PF01220">
    <property type="entry name" value="DHquinase_II"/>
    <property type="match status" value="1"/>
</dbReference>
<comment type="subunit">
    <text evidence="2">Homododecamer. Adopts a ring-like structure, composed of an arrangement of two hexameric rings stacked on top of one another.</text>
</comment>
<dbReference type="InterPro" id="IPR001874">
    <property type="entry name" value="DHquinase_II"/>
</dbReference>
<dbReference type="SUPFAM" id="SSF52304">
    <property type="entry name" value="Type II 3-dehydroquinate dehydratase"/>
    <property type="match status" value="1"/>
</dbReference>
<dbReference type="NCBIfam" id="NF003805">
    <property type="entry name" value="PRK05395.1-2"/>
    <property type="match status" value="1"/>
</dbReference>
<dbReference type="HAMAP" id="MF_00169">
    <property type="entry name" value="AroQ"/>
    <property type="match status" value="1"/>
</dbReference>
<comment type="pathway">
    <text evidence="2">Aromatic compound metabolism; 3,4-dihydroxybenzoate biosynthesis; 3,4-dihydroxybenzoate from 3-dehydroquinate: step 1/2.</text>
</comment>
<dbReference type="PANTHER" id="PTHR21272">
    <property type="entry name" value="CATABOLIC 3-DEHYDROQUINASE"/>
    <property type="match status" value="1"/>
</dbReference>
<feature type="binding site" evidence="2 4">
    <location>
        <begin position="128"/>
        <end position="129"/>
    </location>
    <ligand>
        <name>substrate</name>
    </ligand>
</feature>
<dbReference type="InterPro" id="IPR036441">
    <property type="entry name" value="DHquinase_II_sf"/>
</dbReference>
<feature type="binding site" evidence="2 4">
    <location>
        <position position="114"/>
    </location>
    <ligand>
        <name>substrate</name>
    </ligand>
</feature>
<evidence type="ECO:0000256" key="3">
    <source>
        <dbReference type="PIRSR" id="PIRSR001399-1"/>
    </source>
</evidence>
<evidence type="ECO:0000256" key="1">
    <source>
        <dbReference type="ARBA" id="ARBA00023239"/>
    </source>
</evidence>
<keyword evidence="7" id="KW-1185">Reference proteome</keyword>
<feature type="binding site" evidence="2 4">
    <location>
        <position position="101"/>
    </location>
    <ligand>
        <name>substrate</name>
    </ligand>
</feature>
<dbReference type="EC" id="4.2.1.10" evidence="2"/>
<comment type="catalytic activity">
    <reaction evidence="2">
        <text>3-dehydroquinate = 3-dehydroshikimate + H2O</text>
        <dbReference type="Rhea" id="RHEA:21096"/>
        <dbReference type="ChEBI" id="CHEBI:15377"/>
        <dbReference type="ChEBI" id="CHEBI:16630"/>
        <dbReference type="ChEBI" id="CHEBI:32364"/>
        <dbReference type="EC" id="4.2.1.10"/>
    </reaction>
</comment>
<dbReference type="GO" id="GO:0019631">
    <property type="term" value="P:quinate catabolic process"/>
    <property type="evidence" value="ECO:0007669"/>
    <property type="project" value="TreeGrafter"/>
</dbReference>
<evidence type="ECO:0000313" key="7">
    <source>
        <dbReference type="Proteomes" id="UP000198372"/>
    </source>
</evidence>
<sequence>MSSIIVDDKGVSRITKVDANAFKTQPRDLKTFLLLSGPNHNLFGTRNPKQYGTTTLADIEERVTKFGKELGVKILCAQSNYEGEMIELIHYARCLGGVVMNSGAYAHYSYALHDAIEACTSPVIEVHISNVYAREEFRHKSVTARVSSGYIAGCGILGYDIGLRVALQRVEEESL</sequence>
<dbReference type="PIRSF" id="PIRSF001399">
    <property type="entry name" value="DHquinase_II"/>
    <property type="match status" value="1"/>
</dbReference>
<accession>A0A238FPR4</accession>
<dbReference type="EMBL" id="FMSP01000017">
    <property type="protein sequence ID" value="SCV73198.1"/>
    <property type="molecule type" value="Genomic_DNA"/>
</dbReference>
<protein>
    <recommendedName>
        <fullName evidence="2">Catabolic 3-dehydroquinase</fullName>
        <shortName evidence="2">cDHQase</shortName>
        <ecNumber evidence="2">4.2.1.10</ecNumber>
    </recommendedName>
    <alternativeName>
        <fullName evidence="2">3-dehydroquinate dehydratase</fullName>
    </alternativeName>
</protein>
<gene>
    <name evidence="6" type="ORF">BQ2448_7123</name>
</gene>
<feature type="active site" description="Proton acceptor" evidence="2 3">
    <location>
        <position position="51"/>
    </location>
</feature>
<dbReference type="OrthoDB" id="8191625at2759"/>
<name>A0A238FPR4_9BASI</name>
<keyword evidence="2" id="KW-0672">Quinate metabolism</keyword>
<dbReference type="CDD" id="cd00466">
    <property type="entry name" value="DHQase_II"/>
    <property type="match status" value="1"/>
</dbReference>
<dbReference type="PANTHER" id="PTHR21272:SF3">
    <property type="entry name" value="CATABOLIC 3-DEHYDROQUINASE"/>
    <property type="match status" value="1"/>
</dbReference>
<dbReference type="UniPathway" id="UPA00088">
    <property type="reaction ID" value="UER00178"/>
</dbReference>
<dbReference type="Proteomes" id="UP000198372">
    <property type="component" value="Unassembled WGS sequence"/>
</dbReference>
<dbReference type="AlphaFoldDB" id="A0A238FPR4"/>
<evidence type="ECO:0000313" key="6">
    <source>
        <dbReference type="EMBL" id="SCV73198.1"/>
    </source>
</evidence>
<dbReference type="Gene3D" id="3.40.50.9100">
    <property type="entry name" value="Dehydroquinase, class II"/>
    <property type="match status" value="1"/>
</dbReference>
<feature type="binding site" evidence="2 4">
    <location>
        <position position="107"/>
    </location>
    <ligand>
        <name>substrate</name>
    </ligand>
</feature>
<comment type="similarity">
    <text evidence="2">Belongs to the type-II 3-dehydroquinase family.</text>
</comment>
<organism evidence="6 7">
    <name type="scientific">Microbotryum intermedium</name>
    <dbReference type="NCBI Taxonomy" id="269621"/>
    <lineage>
        <taxon>Eukaryota</taxon>
        <taxon>Fungi</taxon>
        <taxon>Dikarya</taxon>
        <taxon>Basidiomycota</taxon>
        <taxon>Pucciniomycotina</taxon>
        <taxon>Microbotryomycetes</taxon>
        <taxon>Microbotryales</taxon>
        <taxon>Microbotryaceae</taxon>
        <taxon>Microbotryum</taxon>
    </lineage>
</organism>
<comment type="function">
    <text evidence="2">Is involved in the catabolism of quinate. Allows the utilization of quinate as carbon source via the beta-ketoadipate pathway.</text>
</comment>
<evidence type="ECO:0000256" key="4">
    <source>
        <dbReference type="PIRSR" id="PIRSR001399-2"/>
    </source>
</evidence>
<evidence type="ECO:0000256" key="2">
    <source>
        <dbReference type="HAMAP-Rule" id="MF_03136"/>
    </source>
</evidence>
<keyword evidence="1 2" id="KW-0456">Lyase</keyword>
<dbReference type="STRING" id="269621.A0A238FPR4"/>
<proteinExistence type="inferred from homology"/>
<evidence type="ECO:0000256" key="5">
    <source>
        <dbReference type="PIRSR" id="PIRSR001399-3"/>
    </source>
</evidence>
<feature type="site" description="Transition state stabilizer" evidence="2 5">
    <location>
        <position position="46"/>
    </location>
</feature>
<feature type="active site" description="Proton donor" evidence="2 3">
    <location>
        <position position="127"/>
    </location>
</feature>